<keyword evidence="1" id="KW-0472">Membrane</keyword>
<dbReference type="EMBL" id="JAAIIJ010000020">
    <property type="protein sequence ID" value="NMN02384.1"/>
    <property type="molecule type" value="Genomic_DNA"/>
</dbReference>
<keyword evidence="3" id="KW-1185">Reference proteome</keyword>
<feature type="transmembrane region" description="Helical" evidence="1">
    <location>
        <begin position="265"/>
        <end position="284"/>
    </location>
</feature>
<feature type="transmembrane region" description="Helical" evidence="1">
    <location>
        <begin position="166"/>
        <end position="188"/>
    </location>
</feature>
<keyword evidence="1" id="KW-1133">Transmembrane helix</keyword>
<organism evidence="2 3">
    <name type="scientific">Bifidobacterium panos</name>
    <dbReference type="NCBI Taxonomy" id="2675321"/>
    <lineage>
        <taxon>Bacteria</taxon>
        <taxon>Bacillati</taxon>
        <taxon>Actinomycetota</taxon>
        <taxon>Actinomycetes</taxon>
        <taxon>Bifidobacteriales</taxon>
        <taxon>Bifidobacteriaceae</taxon>
        <taxon>Bifidobacterium</taxon>
    </lineage>
</organism>
<dbReference type="Pfam" id="PF06541">
    <property type="entry name" value="ABC_trans_CmpB"/>
    <property type="match status" value="1"/>
</dbReference>
<gene>
    <name evidence="2" type="ORF">G1C94_1006</name>
</gene>
<dbReference type="RefSeq" id="WP_172145692.1">
    <property type="nucleotide sequence ID" value="NZ_JAAIIJ010000020.1"/>
</dbReference>
<feature type="transmembrane region" description="Helical" evidence="1">
    <location>
        <begin position="141"/>
        <end position="160"/>
    </location>
</feature>
<feature type="transmembrane region" description="Helical" evidence="1">
    <location>
        <begin position="341"/>
        <end position="362"/>
    </location>
</feature>
<evidence type="ECO:0000313" key="3">
    <source>
        <dbReference type="Proteomes" id="UP000553756"/>
    </source>
</evidence>
<dbReference type="InterPro" id="IPR010540">
    <property type="entry name" value="CmpB_TMEM229"/>
</dbReference>
<feature type="transmembrane region" description="Helical" evidence="1">
    <location>
        <begin position="293"/>
        <end position="314"/>
    </location>
</feature>
<feature type="transmembrane region" description="Helical" evidence="1">
    <location>
        <begin position="106"/>
        <end position="129"/>
    </location>
</feature>
<feature type="transmembrane region" description="Helical" evidence="1">
    <location>
        <begin position="229"/>
        <end position="253"/>
    </location>
</feature>
<comment type="caution">
    <text evidence="2">The sequence shown here is derived from an EMBL/GenBank/DDBJ whole genome shotgun (WGS) entry which is preliminary data.</text>
</comment>
<accession>A0ABX1T0N0</accession>
<dbReference type="Proteomes" id="UP000553756">
    <property type="component" value="Unassembled WGS sequence"/>
</dbReference>
<sequence length="439" mass="49518">MRVFARDNQSADIAEQSASANNIDGAIAGDTIAEDIAAENTAAKDAITDDQTPIDDRRLPLIVRIYGVLILLDGLFSLPRIVYAAVLATRRVLLGRERVDALDLTIVLSVCDTILLIVLETLLIVFGVLLLRNRRRYAARWAYVLIPLTIADGMFSLALQGFGPNLIAPAIQVAILVVLSVIVDPALLQERRLHRSLKRMDERDSYWDAVRKGTLGRDKSGKGYIALDFFNVFWLFVFGSVFGLAVETIYHLIVFGEYQDRASTLWGPFSCIYGCGAVILTVCLNRLWRKSPVLIFLASALIGGAFEYFVSWFMEVTCGIRSWDYTGEWLSIGGRTSGQFMFFWGVLGLLWIKLILPWLLWLINKIPWKVRYSLTAVCFVLLLVDCTLTIMALDCWYMRLAGNEPDSPVTHWFDQYFGNAYMTHKFPTMQIDPSLVNRV</sequence>
<protein>
    <submittedName>
        <fullName evidence="2">ABC-transporter type IV</fullName>
    </submittedName>
</protein>
<dbReference type="SUPFAM" id="SSF82866">
    <property type="entry name" value="Multidrug efflux transporter AcrB transmembrane domain"/>
    <property type="match status" value="1"/>
</dbReference>
<feature type="transmembrane region" description="Helical" evidence="1">
    <location>
        <begin position="65"/>
        <end position="86"/>
    </location>
</feature>
<name>A0ABX1T0N0_9BIFI</name>
<keyword evidence="1" id="KW-0812">Transmembrane</keyword>
<reference evidence="2 3" key="1">
    <citation type="submission" date="2020-02" db="EMBL/GenBank/DDBJ databases">
        <title>Characterization of phylogenetic diversity of novel bifidobacterial species isolated in Czech ZOOs.</title>
        <authorList>
            <person name="Lugli G.A."/>
            <person name="Vera N.B."/>
            <person name="Ventura M."/>
        </authorList>
    </citation>
    <scope>NUCLEOTIDE SEQUENCE [LARGE SCALE GENOMIC DNA]</scope>
    <source>
        <strain evidence="2 3">DSM 109963</strain>
    </source>
</reference>
<evidence type="ECO:0000313" key="2">
    <source>
        <dbReference type="EMBL" id="NMN02384.1"/>
    </source>
</evidence>
<evidence type="ECO:0000256" key="1">
    <source>
        <dbReference type="SAM" id="Phobius"/>
    </source>
</evidence>
<feature type="transmembrane region" description="Helical" evidence="1">
    <location>
        <begin position="374"/>
        <end position="393"/>
    </location>
</feature>
<proteinExistence type="predicted"/>